<dbReference type="InterPro" id="IPR009057">
    <property type="entry name" value="Homeodomain-like_sf"/>
</dbReference>
<dbReference type="PANTHER" id="PTHR30055:SF151">
    <property type="entry name" value="TRANSCRIPTIONAL REGULATORY PROTEIN"/>
    <property type="match status" value="1"/>
</dbReference>
<feature type="DNA-binding region" description="H-T-H motif" evidence="4">
    <location>
        <begin position="86"/>
        <end position="105"/>
    </location>
</feature>
<evidence type="ECO:0000256" key="3">
    <source>
        <dbReference type="ARBA" id="ARBA00023163"/>
    </source>
</evidence>
<keyword evidence="3" id="KW-0804">Transcription</keyword>
<keyword evidence="1" id="KW-0805">Transcription regulation</keyword>
<evidence type="ECO:0000256" key="1">
    <source>
        <dbReference type="ARBA" id="ARBA00023015"/>
    </source>
</evidence>
<evidence type="ECO:0000256" key="2">
    <source>
        <dbReference type="ARBA" id="ARBA00023125"/>
    </source>
</evidence>
<feature type="domain" description="HTH tetR-type" evidence="5">
    <location>
        <begin position="63"/>
        <end position="123"/>
    </location>
</feature>
<reference evidence="6 7" key="1">
    <citation type="submission" date="2021-01" db="EMBL/GenBank/DDBJ databases">
        <title>WGS of actinomycetes isolated from Thailand.</title>
        <authorList>
            <person name="Thawai C."/>
        </authorList>
    </citation>
    <scope>NUCLEOTIDE SEQUENCE [LARGE SCALE GENOMIC DNA]</scope>
    <source>
        <strain evidence="6 7">CH9-7</strain>
    </source>
</reference>
<dbReference type="SUPFAM" id="SSF46689">
    <property type="entry name" value="Homeodomain-like"/>
    <property type="match status" value="1"/>
</dbReference>
<dbReference type="Pfam" id="PF00440">
    <property type="entry name" value="TetR_N"/>
    <property type="match status" value="1"/>
</dbReference>
<organism evidence="6 7">
    <name type="scientific">Streptomyces siderophoricus</name>
    <dbReference type="NCBI Taxonomy" id="2802281"/>
    <lineage>
        <taxon>Bacteria</taxon>
        <taxon>Bacillati</taxon>
        <taxon>Actinomycetota</taxon>
        <taxon>Actinomycetes</taxon>
        <taxon>Kitasatosporales</taxon>
        <taxon>Streptomycetaceae</taxon>
        <taxon>Streptomyces</taxon>
    </lineage>
</organism>
<dbReference type="InterPro" id="IPR036271">
    <property type="entry name" value="Tet_transcr_reg_TetR-rel_C_sf"/>
</dbReference>
<dbReference type="EMBL" id="JAERRI010000004">
    <property type="protein sequence ID" value="MBL1089380.1"/>
    <property type="molecule type" value="Genomic_DNA"/>
</dbReference>
<dbReference type="Gene3D" id="1.10.357.10">
    <property type="entry name" value="Tetracycline Repressor, domain 2"/>
    <property type="match status" value="1"/>
</dbReference>
<keyword evidence="2 4" id="KW-0238">DNA-binding</keyword>
<dbReference type="SUPFAM" id="SSF48498">
    <property type="entry name" value="Tetracyclin repressor-like, C-terminal domain"/>
    <property type="match status" value="1"/>
</dbReference>
<dbReference type="Gene3D" id="1.10.10.60">
    <property type="entry name" value="Homeodomain-like"/>
    <property type="match status" value="1"/>
</dbReference>
<dbReference type="Pfam" id="PF02909">
    <property type="entry name" value="TetR_C_1"/>
    <property type="match status" value="1"/>
</dbReference>
<protein>
    <submittedName>
        <fullName evidence="6">TetR/AcrR family transcriptional regulator C-terminal domain-containing protein</fullName>
    </submittedName>
</protein>
<dbReference type="PROSITE" id="PS50977">
    <property type="entry name" value="HTH_TETR_2"/>
    <property type="match status" value="1"/>
</dbReference>
<accession>A0ABS1MNQ6</accession>
<dbReference type="PANTHER" id="PTHR30055">
    <property type="entry name" value="HTH-TYPE TRANSCRIPTIONAL REGULATOR RUTR"/>
    <property type="match status" value="1"/>
</dbReference>
<evidence type="ECO:0000259" key="5">
    <source>
        <dbReference type="PROSITE" id="PS50977"/>
    </source>
</evidence>
<evidence type="ECO:0000313" key="7">
    <source>
        <dbReference type="Proteomes" id="UP000629371"/>
    </source>
</evidence>
<dbReference type="InterPro" id="IPR004111">
    <property type="entry name" value="Repressor_TetR_C"/>
</dbReference>
<evidence type="ECO:0000256" key="4">
    <source>
        <dbReference type="PROSITE-ProRule" id="PRU00335"/>
    </source>
</evidence>
<comment type="caution">
    <text evidence="6">The sequence shown here is derived from an EMBL/GenBank/DDBJ whole genome shotgun (WGS) entry which is preliminary data.</text>
</comment>
<evidence type="ECO:0000313" key="6">
    <source>
        <dbReference type="EMBL" id="MBL1089380.1"/>
    </source>
</evidence>
<dbReference type="InterPro" id="IPR001647">
    <property type="entry name" value="HTH_TetR"/>
</dbReference>
<dbReference type="InterPro" id="IPR050109">
    <property type="entry name" value="HTH-type_TetR-like_transc_reg"/>
</dbReference>
<sequence length="277" mass="30176">MPSAVSFTVYTVGADVNRLPSTARRRRTAVARTTKAKEARDVRASLALLWGEQDRPTRGPKPSLTPHRIAEAAVALADAEGLEAVSMNKVAGAFDVSAMALYRYVPGKAELVELMVEAVLAERPDLSVAGDGWRPQLTEWARRSWAVHQAHPWLLAATAMRRQAMGPHQLGWLDAALAALEPTGLTASQRHQVFLLVVGLIRNLAQQLTDFDAEQDQEWNRLTGELLDRHADRFPALTKAIAAGAFAPTGEDPLVFGLDRILDGVQTLIDREGPRAG</sequence>
<keyword evidence="7" id="KW-1185">Reference proteome</keyword>
<proteinExistence type="predicted"/>
<gene>
    <name evidence="6" type="ORF">JK360_08210</name>
</gene>
<name>A0ABS1MNQ6_9ACTN</name>
<dbReference type="Proteomes" id="UP000629371">
    <property type="component" value="Unassembled WGS sequence"/>
</dbReference>